<reference evidence="10 11" key="1">
    <citation type="journal article" date="2012" name="Appl. Environ. Microbiol.">
        <title>Draft genome sequence of a psychrotolerant sulfur-oxidizing bacterium, Sulfuricella denitrificans skB26, and proteomic insights into cold adaptation.</title>
        <authorList>
            <person name="Watanabe T."/>
            <person name="Kojima H."/>
            <person name="Fukui M."/>
        </authorList>
    </citation>
    <scope>NUCLEOTIDE SEQUENCE [LARGE SCALE GENOMIC DNA]</scope>
    <source>
        <strain evidence="11">skB26</strain>
    </source>
</reference>
<feature type="transmembrane region" description="Helical" evidence="8">
    <location>
        <begin position="136"/>
        <end position="157"/>
    </location>
</feature>
<dbReference type="STRING" id="1163617.SCD_n02958"/>
<name>S6B8W0_SULDS</name>
<evidence type="ECO:0000256" key="8">
    <source>
        <dbReference type="SAM" id="Phobius"/>
    </source>
</evidence>
<dbReference type="HOGENOM" id="CLU_039817_1_0_4"/>
<evidence type="ECO:0000259" key="9">
    <source>
        <dbReference type="Pfam" id="PF11984"/>
    </source>
</evidence>
<dbReference type="eggNOG" id="COG1269">
    <property type="taxonomic scope" value="Bacteria"/>
</dbReference>
<keyword evidence="5" id="KW-0378">Hydrolase</keyword>
<dbReference type="InterPro" id="IPR014263">
    <property type="entry name" value="Methanolan_biosynth_EpsI"/>
</dbReference>
<dbReference type="RefSeq" id="WP_009207281.1">
    <property type="nucleotide sequence ID" value="NC_022357.1"/>
</dbReference>
<evidence type="ECO:0000256" key="5">
    <source>
        <dbReference type="ARBA" id="ARBA00022801"/>
    </source>
</evidence>
<evidence type="ECO:0000313" key="10">
    <source>
        <dbReference type="EMBL" id="BAN36757.1"/>
    </source>
</evidence>
<feature type="transmembrane region" description="Helical" evidence="8">
    <location>
        <begin position="55"/>
        <end position="72"/>
    </location>
</feature>
<keyword evidence="3" id="KW-0645">Protease</keyword>
<dbReference type="NCBIfam" id="TIGR04178">
    <property type="entry name" value="exo_archaeo"/>
    <property type="match status" value="1"/>
</dbReference>
<dbReference type="InterPro" id="IPR013426">
    <property type="entry name" value="EpsH-like"/>
</dbReference>
<dbReference type="Proteomes" id="UP000015559">
    <property type="component" value="Chromosome"/>
</dbReference>
<evidence type="ECO:0000256" key="2">
    <source>
        <dbReference type="ARBA" id="ARBA00022475"/>
    </source>
</evidence>
<gene>
    <name evidence="10" type="ORF">SCD_n02958</name>
</gene>
<feature type="domain" description="Methanolan biosynthesis EpsI" evidence="9">
    <location>
        <begin position="317"/>
        <end position="512"/>
    </location>
</feature>
<dbReference type="OrthoDB" id="9797363at2"/>
<feature type="transmembrane region" description="Helical" evidence="8">
    <location>
        <begin position="110"/>
        <end position="129"/>
    </location>
</feature>
<keyword evidence="11" id="KW-1185">Reference proteome</keyword>
<keyword evidence="4 8" id="KW-0812">Transmembrane</keyword>
<evidence type="ECO:0000256" key="3">
    <source>
        <dbReference type="ARBA" id="ARBA00022670"/>
    </source>
</evidence>
<feature type="transmembrane region" description="Helical" evidence="8">
    <location>
        <begin position="21"/>
        <end position="40"/>
    </location>
</feature>
<evidence type="ECO:0000256" key="7">
    <source>
        <dbReference type="ARBA" id="ARBA00023136"/>
    </source>
</evidence>
<dbReference type="NCBIfam" id="TIGR02914">
    <property type="entry name" value="EpsI_fam"/>
    <property type="match status" value="1"/>
</dbReference>
<dbReference type="InterPro" id="IPR017540">
    <property type="entry name" value="Exosortase-1"/>
</dbReference>
<dbReference type="InterPro" id="IPR026392">
    <property type="entry name" value="Exo/Archaeosortase_dom"/>
</dbReference>
<evidence type="ECO:0000256" key="6">
    <source>
        <dbReference type="ARBA" id="ARBA00022989"/>
    </source>
</evidence>
<keyword evidence="2" id="KW-1003">Cell membrane</keyword>
<proteinExistence type="predicted"/>
<dbReference type="Pfam" id="PF11984">
    <property type="entry name" value="DUF3485"/>
    <property type="match status" value="1"/>
</dbReference>
<dbReference type="NCBIfam" id="TIGR02602">
    <property type="entry name" value="8TM_EpsH"/>
    <property type="match status" value="1"/>
</dbReference>
<keyword evidence="6 8" id="KW-1133">Transmembrane helix</keyword>
<dbReference type="GO" id="GO:0005886">
    <property type="term" value="C:plasma membrane"/>
    <property type="evidence" value="ECO:0007669"/>
    <property type="project" value="UniProtKB-SubCell"/>
</dbReference>
<dbReference type="GO" id="GO:0006508">
    <property type="term" value="P:proteolysis"/>
    <property type="evidence" value="ECO:0007669"/>
    <property type="project" value="UniProtKB-KW"/>
</dbReference>
<dbReference type="EMBL" id="AP013066">
    <property type="protein sequence ID" value="BAN36757.1"/>
    <property type="molecule type" value="Genomic_DNA"/>
</dbReference>
<protein>
    <recommendedName>
        <fullName evidence="9">Methanolan biosynthesis EpsI domain-containing protein</fullName>
    </recommendedName>
</protein>
<evidence type="ECO:0000313" key="11">
    <source>
        <dbReference type="Proteomes" id="UP000015559"/>
    </source>
</evidence>
<evidence type="ECO:0000256" key="4">
    <source>
        <dbReference type="ARBA" id="ARBA00022692"/>
    </source>
</evidence>
<feature type="transmembrane region" description="Helical" evidence="8">
    <location>
        <begin position="84"/>
        <end position="104"/>
    </location>
</feature>
<dbReference type="InterPro" id="IPR019127">
    <property type="entry name" value="Exosortase"/>
</dbReference>
<feature type="transmembrane region" description="Helical" evidence="8">
    <location>
        <begin position="223"/>
        <end position="250"/>
    </location>
</feature>
<feature type="transmembrane region" description="Helical" evidence="8">
    <location>
        <begin position="310"/>
        <end position="330"/>
    </location>
</feature>
<comment type="subcellular location">
    <subcellularLocation>
        <location evidence="1">Cell membrane</location>
        <topology evidence="1">Multi-pass membrane protein</topology>
    </subcellularLocation>
</comment>
<keyword evidence="7 8" id="KW-0472">Membrane</keyword>
<dbReference type="KEGG" id="sdr:SCD_n02958"/>
<feature type="transmembrane region" description="Helical" evidence="8">
    <location>
        <begin position="198"/>
        <end position="216"/>
    </location>
</feature>
<dbReference type="NCBIfam" id="TIGR03109">
    <property type="entry name" value="exosort_XrtA"/>
    <property type="match status" value="1"/>
</dbReference>
<evidence type="ECO:0000256" key="1">
    <source>
        <dbReference type="ARBA" id="ARBA00004651"/>
    </source>
</evidence>
<dbReference type="AlphaFoldDB" id="S6B8W0"/>
<sequence length="522" mass="57804">MSKPAAIHPDSTAPERQANDWAIATLLTIAAVAALLLLFYQTTLSTVAIWNRSETFAHGFLIFPISAFLIWGRRKEIALLAPQPDLRGLPVLLLFGFGWLLAYLARVLVVQQYALVAMIPVLVWIILGLRVTRALTFPLGFLFFAVPMGEFLIPYMMDFTADFTVAALQLTGIPVYREGTFFTIPSGQWSVVEGCSGLRYLIASLTLGCLYAYLTYRSTRRRIIFTILSVIVPVIANGLRAYMIVMIAHLSDMKLALGVDHYIYGWVFFGLVMLLLFWIGAFWREDLQQTKDSESAATPTNLAPLPLRRIALTTLAAVSIAAMWPGYAAYLKNHVPPPVPIKLEVPAANGWLADPLPLSDWQPNYSGSDASVMQTYRKGSKVVSLYIGYYLHQHEGAQLVTSTNVIVRQKHPVWSNVGETSRVVTIDSQLLPIVQTKLRSATRRLLVWNWNRIGDIPTVNAHFAKLLEAKARLLGQRDDAAAIILSAPYDGDIESAAVVMQEFIGDMLPTIETSLKQAAGGP</sequence>
<dbReference type="GO" id="GO:0008233">
    <property type="term" value="F:peptidase activity"/>
    <property type="evidence" value="ECO:0007669"/>
    <property type="project" value="UniProtKB-KW"/>
</dbReference>
<feature type="transmembrane region" description="Helical" evidence="8">
    <location>
        <begin position="262"/>
        <end position="283"/>
    </location>
</feature>
<dbReference type="Pfam" id="PF09721">
    <property type="entry name" value="Exosortase_EpsH"/>
    <property type="match status" value="1"/>
</dbReference>
<accession>S6B8W0</accession>
<organism evidence="10 11">
    <name type="scientific">Sulfuricella denitrificans (strain DSM 22764 / NBRC 105220 / skB26)</name>
    <dbReference type="NCBI Taxonomy" id="1163617"/>
    <lineage>
        <taxon>Bacteria</taxon>
        <taxon>Pseudomonadati</taxon>
        <taxon>Pseudomonadota</taxon>
        <taxon>Betaproteobacteria</taxon>
        <taxon>Nitrosomonadales</taxon>
        <taxon>Sulfuricellaceae</taxon>
        <taxon>Sulfuricella</taxon>
    </lineage>
</organism>